<dbReference type="SUPFAM" id="SSF54928">
    <property type="entry name" value="RNA-binding domain, RBD"/>
    <property type="match status" value="1"/>
</dbReference>
<dbReference type="InterPro" id="IPR012677">
    <property type="entry name" value="Nucleotide-bd_a/b_plait_sf"/>
</dbReference>
<accession>A0A699J516</accession>
<dbReference type="PROSITE" id="PS50102">
    <property type="entry name" value="RRM"/>
    <property type="match status" value="1"/>
</dbReference>
<dbReference type="Pfam" id="PF00076">
    <property type="entry name" value="RRM_1"/>
    <property type="match status" value="1"/>
</dbReference>
<name>A0A699J516_TANCI</name>
<sequence length="258" mass="29392">MGSYRSKEDEVLKISTSVFVANFPDSFGAKDLWNTCKQYGQVIDAYIPYRRSKVGKRFGFVRFINVLDVDRLVNNLYTVWVGRHKLQANIPRFQREPLKRHSSLHNIDGVKMGNSGDTYNSNGVKGAANSCAHVVKGSQNSKMDSDSSSLMVLNDFCLNEKDYSLCLMGKVKDFATLANLKVVVANEGFDNIKFKYMIGYWVMMEFQTEVTKLKFQENSVMKTWFSQIQLASSDFNTDGRVTWVEIECIPFYPNNGPN</sequence>
<protein>
    <submittedName>
        <fullName evidence="3">Nucleotide-binding alpha-beta plait domain-containing protein</fullName>
    </submittedName>
</protein>
<organism evidence="3">
    <name type="scientific">Tanacetum cinerariifolium</name>
    <name type="common">Dalmatian daisy</name>
    <name type="synonym">Chrysanthemum cinerariifolium</name>
    <dbReference type="NCBI Taxonomy" id="118510"/>
    <lineage>
        <taxon>Eukaryota</taxon>
        <taxon>Viridiplantae</taxon>
        <taxon>Streptophyta</taxon>
        <taxon>Embryophyta</taxon>
        <taxon>Tracheophyta</taxon>
        <taxon>Spermatophyta</taxon>
        <taxon>Magnoliopsida</taxon>
        <taxon>eudicotyledons</taxon>
        <taxon>Gunneridae</taxon>
        <taxon>Pentapetalae</taxon>
        <taxon>asterids</taxon>
        <taxon>campanulids</taxon>
        <taxon>Asterales</taxon>
        <taxon>Asteraceae</taxon>
        <taxon>Asteroideae</taxon>
        <taxon>Anthemideae</taxon>
        <taxon>Anthemidinae</taxon>
        <taxon>Tanacetum</taxon>
    </lineage>
</organism>
<evidence type="ECO:0000313" key="3">
    <source>
        <dbReference type="EMBL" id="GFA12013.1"/>
    </source>
</evidence>
<proteinExistence type="predicted"/>
<comment type="caution">
    <text evidence="3">The sequence shown here is derived from an EMBL/GenBank/DDBJ whole genome shotgun (WGS) entry which is preliminary data.</text>
</comment>
<dbReference type="SMART" id="SM00360">
    <property type="entry name" value="RRM"/>
    <property type="match status" value="1"/>
</dbReference>
<dbReference type="InterPro" id="IPR000504">
    <property type="entry name" value="RRM_dom"/>
</dbReference>
<dbReference type="CDD" id="cd00590">
    <property type="entry name" value="RRM_SF"/>
    <property type="match status" value="1"/>
</dbReference>
<feature type="domain" description="RRM" evidence="2">
    <location>
        <begin position="16"/>
        <end position="93"/>
    </location>
</feature>
<evidence type="ECO:0000259" key="2">
    <source>
        <dbReference type="PROSITE" id="PS50102"/>
    </source>
</evidence>
<keyword evidence="1" id="KW-0694">RNA-binding</keyword>
<dbReference type="AlphaFoldDB" id="A0A699J516"/>
<dbReference type="Gene3D" id="3.30.70.330">
    <property type="match status" value="1"/>
</dbReference>
<dbReference type="InterPro" id="IPR035979">
    <property type="entry name" value="RBD_domain_sf"/>
</dbReference>
<dbReference type="GO" id="GO:0003723">
    <property type="term" value="F:RNA binding"/>
    <property type="evidence" value="ECO:0007669"/>
    <property type="project" value="UniProtKB-UniRule"/>
</dbReference>
<gene>
    <name evidence="3" type="ORF">Tci_583985</name>
</gene>
<dbReference type="EMBL" id="BKCJ010371947">
    <property type="protein sequence ID" value="GFA12013.1"/>
    <property type="molecule type" value="Genomic_DNA"/>
</dbReference>
<evidence type="ECO:0000256" key="1">
    <source>
        <dbReference type="PROSITE-ProRule" id="PRU00176"/>
    </source>
</evidence>
<reference evidence="3" key="1">
    <citation type="journal article" date="2019" name="Sci. Rep.">
        <title>Draft genome of Tanacetum cinerariifolium, the natural source of mosquito coil.</title>
        <authorList>
            <person name="Yamashiro T."/>
            <person name="Shiraishi A."/>
            <person name="Satake H."/>
            <person name="Nakayama K."/>
        </authorList>
    </citation>
    <scope>NUCLEOTIDE SEQUENCE</scope>
</reference>